<evidence type="ECO:0000259" key="1">
    <source>
        <dbReference type="PROSITE" id="PS50004"/>
    </source>
</evidence>
<dbReference type="Proteomes" id="UP000789759">
    <property type="component" value="Unassembled WGS sequence"/>
</dbReference>
<dbReference type="EMBL" id="CAJVQA010001783">
    <property type="protein sequence ID" value="CAG8525814.1"/>
    <property type="molecule type" value="Genomic_DNA"/>
</dbReference>
<dbReference type="InterPro" id="IPR035892">
    <property type="entry name" value="C2_domain_sf"/>
</dbReference>
<dbReference type="InterPro" id="IPR000008">
    <property type="entry name" value="C2_dom"/>
</dbReference>
<dbReference type="PANTHER" id="PTHR45737">
    <property type="entry name" value="VON WILLEBRAND FACTOR A DOMAIN-CONTAINING PROTEIN 5A"/>
    <property type="match status" value="1"/>
</dbReference>
<comment type="caution">
    <text evidence="2">The sequence shown here is derived from an EMBL/GenBank/DDBJ whole genome shotgun (WGS) entry which is preliminary data.</text>
</comment>
<dbReference type="PROSITE" id="PS50004">
    <property type="entry name" value="C2"/>
    <property type="match status" value="1"/>
</dbReference>
<protein>
    <submittedName>
        <fullName evidence="2">16101_t:CDS:1</fullName>
    </submittedName>
</protein>
<dbReference type="SUPFAM" id="SSF49562">
    <property type="entry name" value="C2 domain (Calcium/lipid-binding domain, CaLB)"/>
    <property type="match status" value="1"/>
</dbReference>
<reference evidence="2" key="1">
    <citation type="submission" date="2021-06" db="EMBL/GenBank/DDBJ databases">
        <authorList>
            <person name="Kallberg Y."/>
            <person name="Tangrot J."/>
            <person name="Rosling A."/>
        </authorList>
    </citation>
    <scope>NUCLEOTIDE SEQUENCE</scope>
    <source>
        <strain evidence="2">FL966</strain>
    </source>
</reference>
<sequence>MNPTSKVQYTLPISWKCAIFLWFNGTYARVYDGNETHGSRYGEYFQGLRPEVVDVTPEAYKNIIENPVAIIIIILELIKVKGLKGVDSCLAVFHAGNDKYVVAQTNPLVKNICDFIKDESPGDCCLKLPMNLSKFLMGTSSDISDIEFWAPFLYKNKATSPLKSLPNLTPEFLDNLKKKPFSLSTFHNLLLSLYKRQCREDQNEISEMIPTIKYPQKERGIVQKPYGIARIEIICAKNLKHVDTWLGGGASDPYVRISNVATSWVYGDSRVIYNNYNPVWEQVFYIPVYDVYEKLNLQVFDYNAFFEDTLLGFYIFDLKSIIKKRPNGSFKGKQLKVDANLTYKGASRGQLSFVANFFSPNEPELGLEVISPTTISVRHLYLLITYQSQYGCFELTGSLARLFNYSSKEEFIKAFSDYVQKDEEVHSLDHKVWATVLVTSFLNVLMWEQRREWMNIYNGAESWLSEHVTDVEVEERLYNHSNKFVIQRFKVTQWVDENQQRSVGVFVISKKLIITRRHVDIRIVHRFITYQNGVGCFKLTTQLAEALGFNSVEEAKKHFEPYFASYSPRTAQFDINVWSTAILIWFIRYVLVDFRNEWADVYQKAYNWLCQQVRDDKIRDELLEVARNFVVNRFEVENDVIEEDMSFKDSIEAKEIFHNREVDNSFITAVNTNDVAIKGKDEKKRQMTADQNRKPISLSDTKVSRSTTTDTVVKKFITYRTKNGGFKITDELAQHLGFLNKESFEIALRCHFVSENFAKLSSEILVTAVAIWYFRLLGVDYRQHWSTECDSLHKWLSLQIKNPQIERELLGSAKELVITRYNIDNEVIELDAPYQDHLNRETDKCVINEAIKNVTEKDDEPILIDRHYKTTQSLILDKHIEDIISFDKEPDQTEKEAAFVIAKGRVTPEVCNAIISTAYDDGHIELNETICKELDLPMEEIINTVQKNITNNKLKSPESPSLFSTAINLSYLKNVAYKFVDQWKDKYDKACEYLSKQIRDDDAEKELLKFTDNYVIDNCAKKTIKDEKRSAIVYFQISTTPDKYEAAVPKQKDDGSFELNGTICKELEVPIEDIITTVKSSAPDKRLQSPESDPWWKTALTISYLQVAAPHYKNQWEDKFKKASDYLSKQIGDAGIKKELLKCTNKFVVDRAHDKAIRYNIQENIHVTKLDFTEDTVREVHDGLRSAVDDDTAHIIFDAQHKDGSFTLSPFITDHLDIEPVDTVKSLKQLVGSPRLRGCDDFVWNTAFTVYYIKTILTNHENEWRDAYDRASKWLFRQINDTKLVTELFSACRQYLIHRGCCLLYSTKDTKCFRVLKLNIDEETCKSVFDYLRSKNTADIVRSFCSAQQSNGSFSPQTLTTLHPLIPSPTDAVESLKPFVGSPKLRTCADSIWHTAFTIYYFKNILVDHEKEWRHVCDLASSWITEQIEDTEIEDELYSACKQYLIQQGIEFFNNECGIAEESQEEVEVIELQVSEETRKAVHKSLRDDVTKEVARTLCNSQKKDGSFTLHKLISDHLKIESIDIAVESLKRYVGSLFLRRCDSSIWCTALTATYLRTVLPNYEQEWRPVCERAATWISQRCRKPEEEKELYSACDQFLIKQGAEVLSEKHRQSSLSTK</sequence>
<dbReference type="OrthoDB" id="2417606at2759"/>
<evidence type="ECO:0000313" key="3">
    <source>
        <dbReference type="Proteomes" id="UP000789759"/>
    </source>
</evidence>
<dbReference type="PANTHER" id="PTHR45737:SF6">
    <property type="entry name" value="VON WILLEBRAND FACTOR A DOMAIN-CONTAINING PROTEIN 5A"/>
    <property type="match status" value="1"/>
</dbReference>
<gene>
    <name evidence="2" type="ORF">CPELLU_LOCUS3608</name>
</gene>
<organism evidence="2 3">
    <name type="scientific">Cetraspora pellucida</name>
    <dbReference type="NCBI Taxonomy" id="1433469"/>
    <lineage>
        <taxon>Eukaryota</taxon>
        <taxon>Fungi</taxon>
        <taxon>Fungi incertae sedis</taxon>
        <taxon>Mucoromycota</taxon>
        <taxon>Glomeromycotina</taxon>
        <taxon>Glomeromycetes</taxon>
        <taxon>Diversisporales</taxon>
        <taxon>Gigasporaceae</taxon>
        <taxon>Cetraspora</taxon>
    </lineage>
</organism>
<evidence type="ECO:0000313" key="2">
    <source>
        <dbReference type="EMBL" id="CAG8525814.1"/>
    </source>
</evidence>
<feature type="domain" description="C2" evidence="1">
    <location>
        <begin position="204"/>
        <end position="331"/>
    </location>
</feature>
<name>A0A9N9AB58_9GLOM</name>
<accession>A0A9N9AB58</accession>
<dbReference type="SMART" id="SM00239">
    <property type="entry name" value="C2"/>
    <property type="match status" value="1"/>
</dbReference>
<keyword evidence="3" id="KW-1185">Reference proteome</keyword>
<dbReference type="Pfam" id="PF00168">
    <property type="entry name" value="C2"/>
    <property type="match status" value="1"/>
</dbReference>
<dbReference type="Gene3D" id="2.60.40.150">
    <property type="entry name" value="C2 domain"/>
    <property type="match status" value="1"/>
</dbReference>
<proteinExistence type="predicted"/>